<dbReference type="Pfam" id="PF00375">
    <property type="entry name" value="SDF"/>
    <property type="match status" value="1"/>
</dbReference>
<evidence type="ECO:0000256" key="2">
    <source>
        <dbReference type="ARBA" id="ARBA00022448"/>
    </source>
</evidence>
<comment type="subcellular location">
    <subcellularLocation>
        <location evidence="1">Cell membrane</location>
        <topology evidence="1">Multi-pass membrane protein</topology>
    </subcellularLocation>
</comment>
<evidence type="ECO:0000256" key="7">
    <source>
        <dbReference type="SAM" id="Phobius"/>
    </source>
</evidence>
<feature type="transmembrane region" description="Helical" evidence="7">
    <location>
        <begin position="320"/>
        <end position="346"/>
    </location>
</feature>
<accession>A0A927C6B4</accession>
<proteinExistence type="predicted"/>
<dbReference type="SUPFAM" id="SSF118215">
    <property type="entry name" value="Proton glutamate symport protein"/>
    <property type="match status" value="1"/>
</dbReference>
<feature type="transmembrane region" description="Helical" evidence="7">
    <location>
        <begin position="381"/>
        <end position="403"/>
    </location>
</feature>
<keyword evidence="3" id="KW-1003">Cell membrane</keyword>
<feature type="transmembrane region" description="Helical" evidence="7">
    <location>
        <begin position="69"/>
        <end position="88"/>
    </location>
</feature>
<keyword evidence="5 7" id="KW-1133">Transmembrane helix</keyword>
<reference evidence="8" key="1">
    <citation type="submission" date="2020-09" db="EMBL/GenBank/DDBJ databases">
        <title>A novel bacterium of genus Paenibacillus, isolated from South China Sea.</title>
        <authorList>
            <person name="Huang H."/>
            <person name="Mo K."/>
            <person name="Hu Y."/>
        </authorList>
    </citation>
    <scope>NUCLEOTIDE SEQUENCE</scope>
    <source>
        <strain evidence="8">IB182363</strain>
    </source>
</reference>
<keyword evidence="6 7" id="KW-0472">Membrane</keyword>
<evidence type="ECO:0000256" key="3">
    <source>
        <dbReference type="ARBA" id="ARBA00022475"/>
    </source>
</evidence>
<dbReference type="RefSeq" id="WP_190923784.1">
    <property type="nucleotide sequence ID" value="NZ_JACXJA010000001.1"/>
</dbReference>
<dbReference type="GO" id="GO:0005886">
    <property type="term" value="C:plasma membrane"/>
    <property type="evidence" value="ECO:0007669"/>
    <property type="project" value="UniProtKB-SubCell"/>
</dbReference>
<comment type="caution">
    <text evidence="8">The sequence shown here is derived from an EMBL/GenBank/DDBJ whole genome shotgun (WGS) entry which is preliminary data.</text>
</comment>
<dbReference type="GO" id="GO:0015293">
    <property type="term" value="F:symporter activity"/>
    <property type="evidence" value="ECO:0007669"/>
    <property type="project" value="UniProtKB-KW"/>
</dbReference>
<dbReference type="Proteomes" id="UP000639396">
    <property type="component" value="Unassembled WGS sequence"/>
</dbReference>
<gene>
    <name evidence="8" type="ORF">IDH45_00960</name>
</gene>
<feature type="transmembrane region" description="Helical" evidence="7">
    <location>
        <begin position="172"/>
        <end position="191"/>
    </location>
</feature>
<evidence type="ECO:0000256" key="5">
    <source>
        <dbReference type="ARBA" id="ARBA00022989"/>
    </source>
</evidence>
<sequence length="451" mass="48046">MKNNLWTALQTNWVSLVVSIIIIGVLFVLARKRVGFGTRVMLALGLGLVAGIIFNSFKLDYKSVSTIGTIYVNLIKMLVMPLVFVLVINSIAQLSSIGQLRKIGIKTISWFLLTTGIAAIIGLIVALIIDPGAGIEAAVPKDYKPRDIPTFSQVILELVPSNPISDAAAGKVVPVLIFAIFVAVAIIHVGSKKPDVVEPVKTLIQSLTQILHQVVKYVIRLTPYGVYALVGSMAARYGLETLAPLAKIITASYVALIIHFVVVFGGLVWLVAKVNPIKFFRKAYPTVAVAFTTRSSYATLPVNLEVITKRLRVSPRIASFVAPLGATMNFNGCGGIWPAIVAIFVAKVYNIQLGLSEYIVLILVAVISSIGVAGVPGPATISTTVVLTALGLPIEGMGLVIAVESVIDMGRTAVNATGTTVTSLLVANAEGEFDREAFDRDEEDPLDVSVA</sequence>
<evidence type="ECO:0000256" key="4">
    <source>
        <dbReference type="ARBA" id="ARBA00022692"/>
    </source>
</evidence>
<evidence type="ECO:0000313" key="8">
    <source>
        <dbReference type="EMBL" id="MBD2860556.1"/>
    </source>
</evidence>
<dbReference type="PRINTS" id="PR00173">
    <property type="entry name" value="EDTRNSPORT"/>
</dbReference>
<dbReference type="InterPro" id="IPR001991">
    <property type="entry name" value="Na-dicarboxylate_symporter"/>
</dbReference>
<feature type="transmembrane region" description="Helical" evidence="7">
    <location>
        <begin position="358"/>
        <end position="375"/>
    </location>
</feature>
<feature type="transmembrane region" description="Helical" evidence="7">
    <location>
        <begin position="108"/>
        <end position="129"/>
    </location>
</feature>
<feature type="transmembrane region" description="Helical" evidence="7">
    <location>
        <begin position="12"/>
        <end position="29"/>
    </location>
</feature>
<name>A0A927C6B4_9BACL</name>
<dbReference type="InterPro" id="IPR036458">
    <property type="entry name" value="Na:dicarbo_symporter_sf"/>
</dbReference>
<feature type="transmembrane region" description="Helical" evidence="7">
    <location>
        <begin position="36"/>
        <end position="57"/>
    </location>
</feature>
<dbReference type="AlphaFoldDB" id="A0A927C6B4"/>
<organism evidence="8 9">
    <name type="scientific">Paenibacillus oceani</name>
    <dbReference type="NCBI Taxonomy" id="2772510"/>
    <lineage>
        <taxon>Bacteria</taxon>
        <taxon>Bacillati</taxon>
        <taxon>Bacillota</taxon>
        <taxon>Bacilli</taxon>
        <taxon>Bacillales</taxon>
        <taxon>Paenibacillaceae</taxon>
        <taxon>Paenibacillus</taxon>
    </lineage>
</organism>
<keyword evidence="9" id="KW-1185">Reference proteome</keyword>
<feature type="transmembrane region" description="Helical" evidence="7">
    <location>
        <begin position="217"/>
        <end position="239"/>
    </location>
</feature>
<evidence type="ECO:0000313" key="9">
    <source>
        <dbReference type="Proteomes" id="UP000639396"/>
    </source>
</evidence>
<evidence type="ECO:0000256" key="1">
    <source>
        <dbReference type="ARBA" id="ARBA00004651"/>
    </source>
</evidence>
<dbReference type="EMBL" id="JACXJA010000001">
    <property type="protein sequence ID" value="MBD2860556.1"/>
    <property type="molecule type" value="Genomic_DNA"/>
</dbReference>
<dbReference type="Gene3D" id="1.10.3860.10">
    <property type="entry name" value="Sodium:dicarboxylate symporter"/>
    <property type="match status" value="1"/>
</dbReference>
<keyword evidence="4 7" id="KW-0812">Transmembrane</keyword>
<keyword evidence="2" id="KW-0813">Transport</keyword>
<evidence type="ECO:0000256" key="6">
    <source>
        <dbReference type="ARBA" id="ARBA00023136"/>
    </source>
</evidence>
<dbReference type="PANTHER" id="PTHR42865:SF7">
    <property type="entry name" value="PROTON_GLUTAMATE-ASPARTATE SYMPORTER"/>
    <property type="match status" value="1"/>
</dbReference>
<protein>
    <submittedName>
        <fullName evidence="8">Dicarboxylate/amino acid:cation symporter</fullName>
    </submittedName>
</protein>
<dbReference type="PANTHER" id="PTHR42865">
    <property type="entry name" value="PROTON/GLUTAMATE-ASPARTATE SYMPORTER"/>
    <property type="match status" value="1"/>
</dbReference>
<feature type="transmembrane region" description="Helical" evidence="7">
    <location>
        <begin position="251"/>
        <end position="271"/>
    </location>
</feature>